<dbReference type="Proteomes" id="UP000018144">
    <property type="component" value="Unassembled WGS sequence"/>
</dbReference>
<reference evidence="1 2" key="1">
    <citation type="journal article" date="2013" name="PLoS Genet.">
        <title>The genome and development-dependent transcriptomes of Pyronema confluens: a window into fungal evolution.</title>
        <authorList>
            <person name="Traeger S."/>
            <person name="Altegoer F."/>
            <person name="Freitag M."/>
            <person name="Gabaldon T."/>
            <person name="Kempken F."/>
            <person name="Kumar A."/>
            <person name="Marcet-Houben M."/>
            <person name="Poggeler S."/>
            <person name="Stajich J.E."/>
            <person name="Nowrousian M."/>
        </authorList>
    </citation>
    <scope>NUCLEOTIDE SEQUENCE [LARGE SCALE GENOMIC DNA]</scope>
    <source>
        <strain evidence="2">CBS 100304</strain>
        <tissue evidence="1">Vegetative mycelium</tissue>
    </source>
</reference>
<sequence length="82" mass="8781">MTVFFGAELNGRCFSASALKDCSSVRPSSGILGILAIVLLHLYRLDYVPNHESPVKDCGCMESESLLITSGSLQSGEARFIA</sequence>
<evidence type="ECO:0000313" key="1">
    <source>
        <dbReference type="EMBL" id="CCX31604.1"/>
    </source>
</evidence>
<name>U4LHJ6_PYROM</name>
<accession>U4LHJ6</accession>
<organism evidence="1 2">
    <name type="scientific">Pyronema omphalodes (strain CBS 100304)</name>
    <name type="common">Pyronema confluens</name>
    <dbReference type="NCBI Taxonomy" id="1076935"/>
    <lineage>
        <taxon>Eukaryota</taxon>
        <taxon>Fungi</taxon>
        <taxon>Dikarya</taxon>
        <taxon>Ascomycota</taxon>
        <taxon>Pezizomycotina</taxon>
        <taxon>Pezizomycetes</taxon>
        <taxon>Pezizales</taxon>
        <taxon>Pyronemataceae</taxon>
        <taxon>Pyronema</taxon>
    </lineage>
</organism>
<dbReference type="EMBL" id="HF935622">
    <property type="protein sequence ID" value="CCX31604.1"/>
    <property type="molecule type" value="Genomic_DNA"/>
</dbReference>
<dbReference type="AlphaFoldDB" id="U4LHJ6"/>
<proteinExistence type="predicted"/>
<protein>
    <submittedName>
        <fullName evidence="1">Uncharacterized protein</fullName>
    </submittedName>
</protein>
<evidence type="ECO:0000313" key="2">
    <source>
        <dbReference type="Proteomes" id="UP000018144"/>
    </source>
</evidence>
<keyword evidence="2" id="KW-1185">Reference proteome</keyword>
<gene>
    <name evidence="1" type="ORF">PCON_11071</name>
</gene>